<evidence type="ECO:0000313" key="1">
    <source>
        <dbReference type="EMBL" id="EHK56135.1"/>
    </source>
</evidence>
<dbReference type="AlphaFoldDB" id="H0HSY7"/>
<reference evidence="1 2" key="1">
    <citation type="journal article" date="2012" name="J. Bacteriol.">
        <title>Draft Genome Sequence of Mesorhizobium alhagi CCNWXJ12-2T, a Novel Salt-Resistant Species Isolated from the Desert of Northwestern China.</title>
        <authorList>
            <person name="Zhou M."/>
            <person name="Chen W."/>
            <person name="Chen H."/>
            <person name="Wei G."/>
        </authorList>
    </citation>
    <scope>NUCLEOTIDE SEQUENCE [LARGE SCALE GENOMIC DNA]</scope>
    <source>
        <strain evidence="1 2">CCNWXJ12-2</strain>
    </source>
</reference>
<keyword evidence="2" id="KW-1185">Reference proteome</keyword>
<evidence type="ECO:0000313" key="2">
    <source>
        <dbReference type="Proteomes" id="UP000003250"/>
    </source>
</evidence>
<dbReference type="Proteomes" id="UP000003250">
    <property type="component" value="Unassembled WGS sequence"/>
</dbReference>
<sequence length="69" mass="7782">MDSVLGRVDTIICAYTKDDRNFQLWEIAPEVWLDKARPASAGHKLHGKLTLIGKATAEKFGKRLPDQFL</sequence>
<proteinExistence type="predicted"/>
<gene>
    <name evidence="1" type="ORF">MAXJ12_16391</name>
</gene>
<name>H0HSY7_9HYPH</name>
<dbReference type="EMBL" id="AHAM01000134">
    <property type="protein sequence ID" value="EHK56135.1"/>
    <property type="molecule type" value="Genomic_DNA"/>
</dbReference>
<protein>
    <submittedName>
        <fullName evidence="1">Uncharacterized protein</fullName>
    </submittedName>
</protein>
<organism evidence="1 2">
    <name type="scientific">Mesorhizobium alhagi CCNWXJ12-2</name>
    <dbReference type="NCBI Taxonomy" id="1107882"/>
    <lineage>
        <taxon>Bacteria</taxon>
        <taxon>Pseudomonadati</taxon>
        <taxon>Pseudomonadota</taxon>
        <taxon>Alphaproteobacteria</taxon>
        <taxon>Hyphomicrobiales</taxon>
        <taxon>Phyllobacteriaceae</taxon>
        <taxon>Allomesorhizobium</taxon>
    </lineage>
</organism>
<accession>H0HSY7</accession>